<feature type="transmembrane region" description="Helical" evidence="5">
    <location>
        <begin position="430"/>
        <end position="449"/>
    </location>
</feature>
<dbReference type="PANTHER" id="PTHR43424:SF1">
    <property type="entry name" value="LOCUS PUTATIVE PROTEIN 1-RELATED"/>
    <property type="match status" value="1"/>
</dbReference>
<feature type="transmembrane region" description="Helical" evidence="5">
    <location>
        <begin position="103"/>
        <end position="122"/>
    </location>
</feature>
<dbReference type="Pfam" id="PF01943">
    <property type="entry name" value="Polysacc_synt"/>
    <property type="match status" value="1"/>
</dbReference>
<feature type="transmembrane region" description="Helical" evidence="5">
    <location>
        <begin position="274"/>
        <end position="300"/>
    </location>
</feature>
<organism evidence="6 7">
    <name type="scientific">Bradyrhizobium brasilense</name>
    <dbReference type="NCBI Taxonomy" id="1419277"/>
    <lineage>
        <taxon>Bacteria</taxon>
        <taxon>Pseudomonadati</taxon>
        <taxon>Pseudomonadota</taxon>
        <taxon>Alphaproteobacteria</taxon>
        <taxon>Hyphomicrobiales</taxon>
        <taxon>Nitrobacteraceae</taxon>
        <taxon>Bradyrhizobium</taxon>
    </lineage>
</organism>
<dbReference type="RefSeq" id="WP_244559020.1">
    <property type="nucleotide sequence ID" value="NZ_CP121646.1"/>
</dbReference>
<feature type="transmembrane region" description="Helical" evidence="5">
    <location>
        <begin position="52"/>
        <end position="71"/>
    </location>
</feature>
<proteinExistence type="predicted"/>
<feature type="transmembrane region" description="Helical" evidence="5">
    <location>
        <begin position="169"/>
        <end position="186"/>
    </location>
</feature>
<evidence type="ECO:0000256" key="1">
    <source>
        <dbReference type="ARBA" id="ARBA00004141"/>
    </source>
</evidence>
<name>A0ABY8JJ13_9BRAD</name>
<evidence type="ECO:0000313" key="6">
    <source>
        <dbReference type="EMBL" id="WFU64526.1"/>
    </source>
</evidence>
<dbReference type="InterPro" id="IPR002797">
    <property type="entry name" value="Polysacc_synth"/>
</dbReference>
<evidence type="ECO:0000313" key="7">
    <source>
        <dbReference type="Proteomes" id="UP001221546"/>
    </source>
</evidence>
<dbReference type="PANTHER" id="PTHR43424">
    <property type="entry name" value="LOCUS PUTATIVE PROTEIN 1-RELATED"/>
    <property type="match status" value="1"/>
</dbReference>
<feature type="transmembrane region" description="Helical" evidence="5">
    <location>
        <begin position="192"/>
        <end position="209"/>
    </location>
</feature>
<keyword evidence="2 5" id="KW-0812">Transmembrane</keyword>
<gene>
    <name evidence="6" type="ORF">QA636_02900</name>
</gene>
<protein>
    <submittedName>
        <fullName evidence="6">Oligosaccharide flippase family protein</fullName>
    </submittedName>
</protein>
<evidence type="ECO:0000256" key="4">
    <source>
        <dbReference type="ARBA" id="ARBA00023136"/>
    </source>
</evidence>
<evidence type="ECO:0000256" key="2">
    <source>
        <dbReference type="ARBA" id="ARBA00022692"/>
    </source>
</evidence>
<accession>A0ABY8JJ13</accession>
<feature type="transmembrane region" description="Helical" evidence="5">
    <location>
        <begin position="352"/>
        <end position="376"/>
    </location>
</feature>
<keyword evidence="4 5" id="KW-0472">Membrane</keyword>
<feature type="transmembrane region" description="Helical" evidence="5">
    <location>
        <begin position="388"/>
        <end position="410"/>
    </location>
</feature>
<dbReference type="EMBL" id="CP121646">
    <property type="protein sequence ID" value="WFU64526.1"/>
    <property type="molecule type" value="Genomic_DNA"/>
</dbReference>
<comment type="subcellular location">
    <subcellularLocation>
        <location evidence="1">Membrane</location>
        <topology evidence="1">Multi-pass membrane protein</topology>
    </subcellularLocation>
</comment>
<dbReference type="Proteomes" id="UP001221546">
    <property type="component" value="Chromosome"/>
</dbReference>
<reference evidence="6 7" key="1">
    <citation type="submission" date="2023-04" db="EMBL/GenBank/DDBJ databases">
        <title>Australian commercial rhizobial inoculants.</title>
        <authorList>
            <person name="Kohlmeier M.G."/>
            <person name="O'Hara G.W."/>
            <person name="Colombi E."/>
            <person name="Ramsay J.P."/>
            <person name="Terpolilli J."/>
        </authorList>
    </citation>
    <scope>NUCLEOTIDE SEQUENCE [LARGE SCALE GENOMIC DNA]</scope>
    <source>
        <strain evidence="6 7">CB627</strain>
    </source>
</reference>
<keyword evidence="7" id="KW-1185">Reference proteome</keyword>
<feature type="transmembrane region" description="Helical" evidence="5">
    <location>
        <begin position="23"/>
        <end position="46"/>
    </location>
</feature>
<evidence type="ECO:0000256" key="3">
    <source>
        <dbReference type="ARBA" id="ARBA00022989"/>
    </source>
</evidence>
<feature type="transmembrane region" description="Helical" evidence="5">
    <location>
        <begin position="245"/>
        <end position="268"/>
    </location>
</feature>
<feature type="transmembrane region" description="Helical" evidence="5">
    <location>
        <begin position="321"/>
        <end position="346"/>
    </location>
</feature>
<dbReference type="InterPro" id="IPR052556">
    <property type="entry name" value="PolySynth_Transporter"/>
</dbReference>
<keyword evidence="3 5" id="KW-1133">Transmembrane helix</keyword>
<evidence type="ECO:0000256" key="5">
    <source>
        <dbReference type="SAM" id="Phobius"/>
    </source>
</evidence>
<sequence>MTSFFQASGGSVTMLSNILRQSWLAMVYRCSGAAVSFLFGVSFARMMTIEEYGALMSLMTFAVVASTVGLFGQQFRVLREIPSIAVRKCFPEIGSIVAKQVRLACLGSIAVTLVSLLLFVVAHGRDGIFGRWQYCTSVLLILPLALIEMQGSLGRALGSVNLALMTKDVLWRLLIILLSGVLFSTFGRPLQAGDVLMIATGILVALIPAQNGYLRRLAEGYNVFTVAVKRSNDRIGDILSTSGPFWVTSITSVMGGTIDVIIVSVMVGPEAGGYYYAATRIAFLLDFFLATFCVPAAPLMARLFDENRHAEITRITSGASLAAFVAVLGCVATLAAAGDLALMTFGADFTRAYSVLMVLAIGLLISTYFGIGPIALNMTGHQRAAMQIVVATWAVGLLAMISATWAFGALGAAVAGSCAGVATRVWTAAYMYAAEGIDITATTTLIALVRRTMRRGPSEPLMDAVRPETGATILDLRPRVRRSGHDVRDSGR</sequence>